<dbReference type="AlphaFoldDB" id="A0A4Q2S3Z0"/>
<protein>
    <submittedName>
        <fullName evidence="1">Uncharacterized protein</fullName>
    </submittedName>
</protein>
<organism evidence="1 2">
    <name type="scientific">Ciceribacter ferrooxidans</name>
    <dbReference type="NCBI Taxonomy" id="2509717"/>
    <lineage>
        <taxon>Bacteria</taxon>
        <taxon>Pseudomonadati</taxon>
        <taxon>Pseudomonadota</taxon>
        <taxon>Alphaproteobacteria</taxon>
        <taxon>Hyphomicrobiales</taxon>
        <taxon>Rhizobiaceae</taxon>
        <taxon>Ciceribacter</taxon>
    </lineage>
</organism>
<gene>
    <name evidence="1" type="ORF">EUU22_24750</name>
</gene>
<sequence>MSETITWSLTAGGTSGSAIQTKGASTGDGIVSVSVDLDVGSAARDLALQVDTVDNVDFLAISSDLLDGSVTVKADGANASALSGPILLFGDAVKLFAGDLTTLTVHNTSAAKPAKVTVLIGLTV</sequence>
<accession>A0A4Q2S3Z0</accession>
<name>A0A4Q2S3Z0_9HYPH</name>
<dbReference type="EMBL" id="SDVB01000420">
    <property type="protein sequence ID" value="RYB96016.1"/>
    <property type="molecule type" value="Genomic_DNA"/>
</dbReference>
<evidence type="ECO:0000313" key="2">
    <source>
        <dbReference type="Proteomes" id="UP000291088"/>
    </source>
</evidence>
<dbReference type="RefSeq" id="WP_129334627.1">
    <property type="nucleotide sequence ID" value="NZ_SDVB01000420.1"/>
</dbReference>
<keyword evidence="2" id="KW-1185">Reference proteome</keyword>
<evidence type="ECO:0000313" key="1">
    <source>
        <dbReference type="EMBL" id="RYB96016.1"/>
    </source>
</evidence>
<dbReference type="Proteomes" id="UP000291088">
    <property type="component" value="Unassembled WGS sequence"/>
</dbReference>
<dbReference type="OrthoDB" id="8452914at2"/>
<proteinExistence type="predicted"/>
<comment type="caution">
    <text evidence="1">The sequence shown here is derived from an EMBL/GenBank/DDBJ whole genome shotgun (WGS) entry which is preliminary data.</text>
</comment>
<reference evidence="1 2" key="1">
    <citation type="submission" date="2019-01" db="EMBL/GenBank/DDBJ databases">
        <authorList>
            <person name="Deng T."/>
        </authorList>
    </citation>
    <scope>NUCLEOTIDE SEQUENCE [LARGE SCALE GENOMIC DNA]</scope>
    <source>
        <strain evidence="1 2">F8825</strain>
    </source>
</reference>